<dbReference type="PROSITE" id="PS50127">
    <property type="entry name" value="UBC_2"/>
    <property type="match status" value="1"/>
</dbReference>
<dbReference type="EMBL" id="JAOPHQ010006028">
    <property type="protein sequence ID" value="KAK0133048.1"/>
    <property type="molecule type" value="Genomic_DNA"/>
</dbReference>
<gene>
    <name evidence="2" type="primary">UBE2V2</name>
    <name evidence="2" type="ORF">N1851_031590</name>
</gene>
<sequence>MTSSQHAHRLCVDSGLRLSPRPGPRFAGSVLGPRSAGSVLGPDYENKIYSLKVECGPKYPEIPPIVHFVTKINLSGVHINGVVDTKAVPVLAKWQHSYNIRKVLQELRNLMMCKENMKLPQPPRGPDTHLKPHTHGLLLSKDEDHAEQLQEEEDFQIVKKTNKKTNKVIHVDWILEIDSVKSSSLYFYMSAGE</sequence>
<dbReference type="SUPFAM" id="SSF54495">
    <property type="entry name" value="UBC-like"/>
    <property type="match status" value="1"/>
</dbReference>
<dbReference type="AlphaFoldDB" id="A0AA47M3K5"/>
<proteinExistence type="predicted"/>
<dbReference type="InterPro" id="IPR016135">
    <property type="entry name" value="UBQ-conjugating_enzyme/RWD"/>
</dbReference>
<dbReference type="Proteomes" id="UP001174136">
    <property type="component" value="Unassembled WGS sequence"/>
</dbReference>
<evidence type="ECO:0000259" key="1">
    <source>
        <dbReference type="PROSITE" id="PS50127"/>
    </source>
</evidence>
<dbReference type="Pfam" id="PF00179">
    <property type="entry name" value="UQ_con"/>
    <property type="match status" value="1"/>
</dbReference>
<feature type="domain" description="UBC core" evidence="1">
    <location>
        <begin position="1"/>
        <end position="151"/>
    </location>
</feature>
<protein>
    <submittedName>
        <fullName evidence="2">Ubiquitin-conjugating enzyme E2 variant 2</fullName>
    </submittedName>
</protein>
<evidence type="ECO:0000313" key="2">
    <source>
        <dbReference type="EMBL" id="KAK0133048.1"/>
    </source>
</evidence>
<organism evidence="2 3">
    <name type="scientific">Merluccius polli</name>
    <name type="common">Benguela hake</name>
    <name type="synonym">Merluccius cadenati</name>
    <dbReference type="NCBI Taxonomy" id="89951"/>
    <lineage>
        <taxon>Eukaryota</taxon>
        <taxon>Metazoa</taxon>
        <taxon>Chordata</taxon>
        <taxon>Craniata</taxon>
        <taxon>Vertebrata</taxon>
        <taxon>Euteleostomi</taxon>
        <taxon>Actinopterygii</taxon>
        <taxon>Neopterygii</taxon>
        <taxon>Teleostei</taxon>
        <taxon>Neoteleostei</taxon>
        <taxon>Acanthomorphata</taxon>
        <taxon>Zeiogadaria</taxon>
        <taxon>Gadariae</taxon>
        <taxon>Gadiformes</taxon>
        <taxon>Gadoidei</taxon>
        <taxon>Merlucciidae</taxon>
        <taxon>Merluccius</taxon>
    </lineage>
</organism>
<dbReference type="Gene3D" id="3.10.110.10">
    <property type="entry name" value="Ubiquitin Conjugating Enzyme"/>
    <property type="match status" value="1"/>
</dbReference>
<dbReference type="SMART" id="SM00212">
    <property type="entry name" value="UBCc"/>
    <property type="match status" value="1"/>
</dbReference>
<reference evidence="2" key="1">
    <citation type="journal article" date="2023" name="Front. Mar. Sci.">
        <title>A new Merluccius polli reference genome to investigate the effects of global change in West African waters.</title>
        <authorList>
            <person name="Mateo J.L."/>
            <person name="Blanco-Fernandez C."/>
            <person name="Garcia-Vazquez E."/>
            <person name="Machado-Schiaffino G."/>
        </authorList>
    </citation>
    <scope>NUCLEOTIDE SEQUENCE</scope>
    <source>
        <strain evidence="2">C29</strain>
        <tissue evidence="2">Fin</tissue>
    </source>
</reference>
<dbReference type="InterPro" id="IPR000608">
    <property type="entry name" value="UBC"/>
</dbReference>
<evidence type="ECO:0000313" key="3">
    <source>
        <dbReference type="Proteomes" id="UP001174136"/>
    </source>
</evidence>
<dbReference type="PANTHER" id="PTHR24068">
    <property type="entry name" value="UBIQUITIN-CONJUGATING ENZYME E2"/>
    <property type="match status" value="1"/>
</dbReference>
<accession>A0AA47M3K5</accession>
<keyword evidence="3" id="KW-1185">Reference proteome</keyword>
<comment type="caution">
    <text evidence="2">The sequence shown here is derived from an EMBL/GenBank/DDBJ whole genome shotgun (WGS) entry which is preliminary data.</text>
</comment>
<name>A0AA47M3K5_MERPO</name>